<sequence>MDRPEDERGDAVGPMLDDEARALVARLRASGSVFAEEEYAALRAHAEAAADGDEDAAADRLEGFVDRREHGERIEHIVEHARFAELRIHVDFGVFVPRARTVLLASIAAERLREVRDARGEGGRRPRLLDFGCGAGPIAALATHRVPGIEVVAVDNDRYALASAARNLPQARLVLADSIPALVDADARRADGGAPADPTGISASAPFDVVAANLPYVPTSQLPLLPHGTLESEPRAALDGGRDGLDPLGEHALPLAAILADDGILVTELAPHQVDGAIEILEGAGLARVEVHRDDELGATVLVAAR</sequence>
<accession>A0A1H1SFN1</accession>
<keyword evidence="3" id="KW-1185">Reference proteome</keyword>
<feature type="domain" description="Methyltransferase small" evidence="1">
    <location>
        <begin position="127"/>
        <end position="172"/>
    </location>
</feature>
<evidence type="ECO:0000259" key="1">
    <source>
        <dbReference type="Pfam" id="PF05175"/>
    </source>
</evidence>
<dbReference type="PANTHER" id="PTHR18895">
    <property type="entry name" value="HEMK METHYLTRANSFERASE"/>
    <property type="match status" value="1"/>
</dbReference>
<dbReference type="PANTHER" id="PTHR18895:SF74">
    <property type="entry name" value="MTRF1L RELEASE FACTOR GLUTAMINE METHYLTRANSFERASE"/>
    <property type="match status" value="1"/>
</dbReference>
<dbReference type="Pfam" id="PF05175">
    <property type="entry name" value="MTS"/>
    <property type="match status" value="1"/>
</dbReference>
<dbReference type="AlphaFoldDB" id="A0A1H1SFN1"/>
<dbReference type="GO" id="GO:0032259">
    <property type="term" value="P:methylation"/>
    <property type="evidence" value="ECO:0007669"/>
    <property type="project" value="UniProtKB-KW"/>
</dbReference>
<evidence type="ECO:0000313" key="2">
    <source>
        <dbReference type="EMBL" id="SDS46731.1"/>
    </source>
</evidence>
<dbReference type="Gene3D" id="3.40.50.150">
    <property type="entry name" value="Vaccinia Virus protein VP39"/>
    <property type="match status" value="1"/>
</dbReference>
<dbReference type="GO" id="GO:0008168">
    <property type="term" value="F:methyltransferase activity"/>
    <property type="evidence" value="ECO:0007669"/>
    <property type="project" value="UniProtKB-KW"/>
</dbReference>
<dbReference type="InterPro" id="IPR029063">
    <property type="entry name" value="SAM-dependent_MTases_sf"/>
</dbReference>
<dbReference type="Proteomes" id="UP000199649">
    <property type="component" value="Chromosome I"/>
</dbReference>
<dbReference type="InterPro" id="IPR007848">
    <property type="entry name" value="Small_mtfrase_dom"/>
</dbReference>
<dbReference type="SUPFAM" id="SSF53335">
    <property type="entry name" value="S-adenosyl-L-methionine-dependent methyltransferases"/>
    <property type="match status" value="1"/>
</dbReference>
<dbReference type="InterPro" id="IPR050320">
    <property type="entry name" value="N5-glutamine_MTase"/>
</dbReference>
<reference evidence="3" key="1">
    <citation type="submission" date="2016-10" db="EMBL/GenBank/DDBJ databases">
        <authorList>
            <person name="Varghese N."/>
            <person name="Submissions S."/>
        </authorList>
    </citation>
    <scope>NUCLEOTIDE SEQUENCE [LARGE SCALE GENOMIC DNA]</scope>
    <source>
        <strain evidence="3">DSM 22965</strain>
    </source>
</reference>
<keyword evidence="2" id="KW-0489">Methyltransferase</keyword>
<gene>
    <name evidence="2" type="ORF">SAMN04489719_2386</name>
</gene>
<dbReference type="STRING" id="684552.SAMN04489719_2386"/>
<evidence type="ECO:0000313" key="3">
    <source>
        <dbReference type="Proteomes" id="UP000199649"/>
    </source>
</evidence>
<proteinExistence type="predicted"/>
<organism evidence="2 3">
    <name type="scientific">Agrococcus carbonis</name>
    <dbReference type="NCBI Taxonomy" id="684552"/>
    <lineage>
        <taxon>Bacteria</taxon>
        <taxon>Bacillati</taxon>
        <taxon>Actinomycetota</taxon>
        <taxon>Actinomycetes</taxon>
        <taxon>Micrococcales</taxon>
        <taxon>Microbacteriaceae</taxon>
        <taxon>Agrococcus</taxon>
    </lineage>
</organism>
<keyword evidence="2" id="KW-0808">Transferase</keyword>
<dbReference type="EMBL" id="LT629734">
    <property type="protein sequence ID" value="SDS46731.1"/>
    <property type="molecule type" value="Genomic_DNA"/>
</dbReference>
<protein>
    <submittedName>
        <fullName evidence="2">Release factor glutamine methyltransferase</fullName>
    </submittedName>
</protein>
<name>A0A1H1SFN1_9MICO</name>
<dbReference type="RefSeq" id="WP_092667204.1">
    <property type="nucleotide sequence ID" value="NZ_LT629734.1"/>
</dbReference>
<dbReference type="OrthoDB" id="9800643at2"/>